<dbReference type="EMBL" id="CADCTE010000017">
    <property type="protein sequence ID" value="CAA9215855.1"/>
    <property type="molecule type" value="Genomic_DNA"/>
</dbReference>
<feature type="domain" description="HTH deoR-type" evidence="4">
    <location>
        <begin position="3"/>
        <end position="58"/>
    </location>
</feature>
<dbReference type="SMART" id="SM01134">
    <property type="entry name" value="DeoRC"/>
    <property type="match status" value="1"/>
</dbReference>
<dbReference type="InterPro" id="IPR014036">
    <property type="entry name" value="DeoR-like_C"/>
</dbReference>
<organism evidence="5">
    <name type="scientific">uncultured Arthrobacter sp</name>
    <dbReference type="NCBI Taxonomy" id="114050"/>
    <lineage>
        <taxon>Bacteria</taxon>
        <taxon>Bacillati</taxon>
        <taxon>Actinomycetota</taxon>
        <taxon>Actinomycetes</taxon>
        <taxon>Micrococcales</taxon>
        <taxon>Micrococcaceae</taxon>
        <taxon>Arthrobacter</taxon>
        <taxon>environmental samples</taxon>
    </lineage>
</organism>
<dbReference type="Gene3D" id="3.40.50.1360">
    <property type="match status" value="1"/>
</dbReference>
<dbReference type="PANTHER" id="PTHR30363:SF44">
    <property type="entry name" value="AGA OPERON TRANSCRIPTIONAL REPRESSOR-RELATED"/>
    <property type="match status" value="1"/>
</dbReference>
<accession>A0A6J4H911</accession>
<reference evidence="5" key="1">
    <citation type="submission" date="2020-02" db="EMBL/GenBank/DDBJ databases">
        <authorList>
            <person name="Meier V. D."/>
        </authorList>
    </citation>
    <scope>NUCLEOTIDE SEQUENCE</scope>
    <source>
        <strain evidence="5">AVDCRST_MAG83</strain>
    </source>
</reference>
<dbReference type="InterPro" id="IPR050313">
    <property type="entry name" value="Carb_Metab_HTH_regulators"/>
</dbReference>
<dbReference type="SUPFAM" id="SSF100950">
    <property type="entry name" value="NagB/RpiA/CoA transferase-like"/>
    <property type="match status" value="1"/>
</dbReference>
<protein>
    <recommendedName>
        <fullName evidence="4">HTH deoR-type domain-containing protein</fullName>
    </recommendedName>
</protein>
<dbReference type="RefSeq" id="WP_294563910.1">
    <property type="nucleotide sequence ID" value="NZ_CADCTE010000017.1"/>
</dbReference>
<proteinExistence type="predicted"/>
<evidence type="ECO:0000256" key="3">
    <source>
        <dbReference type="ARBA" id="ARBA00023163"/>
    </source>
</evidence>
<gene>
    <name evidence="5" type="ORF">AVDCRST_MAG83-206</name>
</gene>
<evidence type="ECO:0000259" key="4">
    <source>
        <dbReference type="PROSITE" id="PS51000"/>
    </source>
</evidence>
<dbReference type="GO" id="GO:0003677">
    <property type="term" value="F:DNA binding"/>
    <property type="evidence" value="ECO:0007669"/>
    <property type="project" value="UniProtKB-KW"/>
</dbReference>
<dbReference type="PROSITE" id="PS51000">
    <property type="entry name" value="HTH_DEOR_2"/>
    <property type="match status" value="1"/>
</dbReference>
<keyword evidence="1" id="KW-0805">Transcription regulation</keyword>
<dbReference type="InterPro" id="IPR036388">
    <property type="entry name" value="WH-like_DNA-bd_sf"/>
</dbReference>
<evidence type="ECO:0000256" key="2">
    <source>
        <dbReference type="ARBA" id="ARBA00023125"/>
    </source>
</evidence>
<dbReference type="InterPro" id="IPR001034">
    <property type="entry name" value="DeoR_HTH"/>
</dbReference>
<evidence type="ECO:0000313" key="5">
    <source>
        <dbReference type="EMBL" id="CAA9215855.1"/>
    </source>
</evidence>
<dbReference type="Pfam" id="PF00455">
    <property type="entry name" value="DeoRC"/>
    <property type="match status" value="1"/>
</dbReference>
<dbReference type="PANTHER" id="PTHR30363">
    <property type="entry name" value="HTH-TYPE TRANSCRIPTIONAL REGULATOR SRLR-RELATED"/>
    <property type="match status" value="1"/>
</dbReference>
<dbReference type="InterPro" id="IPR018356">
    <property type="entry name" value="Tscrpt_reg_HTH_DeoR_CS"/>
</dbReference>
<name>A0A6J4H911_9MICC</name>
<dbReference type="SMART" id="SM00420">
    <property type="entry name" value="HTH_DEOR"/>
    <property type="match status" value="1"/>
</dbReference>
<dbReference type="AlphaFoldDB" id="A0A6J4H911"/>
<dbReference type="Pfam" id="PF08220">
    <property type="entry name" value="HTH_DeoR"/>
    <property type="match status" value="1"/>
</dbReference>
<dbReference type="PROSITE" id="PS00894">
    <property type="entry name" value="HTH_DEOR_1"/>
    <property type="match status" value="1"/>
</dbReference>
<dbReference type="Gene3D" id="1.10.10.10">
    <property type="entry name" value="Winged helix-like DNA-binding domain superfamily/Winged helix DNA-binding domain"/>
    <property type="match status" value="1"/>
</dbReference>
<sequence length="244" mass="26691">MGTENRRESISEAVERDGQVRLSELSQRFGVAPVTIHRDLEYLASEGVLERVRGGARSSTGVPPIRSEYSIRRDQALSQKKEIAVRALEEISDGATLFLDSSTTVFALAKALEKEPNRGLTVVTNSPAIANDVVAPSIHFIMLPGELNQPLRAITGRWAAEFMEHLSFTVAFVSAAGITSSGLNTTQRELAEVTKAAFGASHWSIPRNSGRTLSLTWRRLMSWILWSPTRACPRMTSPTTGVQA</sequence>
<dbReference type="InterPro" id="IPR037171">
    <property type="entry name" value="NagB/RpiA_transferase-like"/>
</dbReference>
<keyword evidence="3" id="KW-0804">Transcription</keyword>
<dbReference type="InterPro" id="IPR036390">
    <property type="entry name" value="WH_DNA-bd_sf"/>
</dbReference>
<evidence type="ECO:0000256" key="1">
    <source>
        <dbReference type="ARBA" id="ARBA00023015"/>
    </source>
</evidence>
<dbReference type="SUPFAM" id="SSF46785">
    <property type="entry name" value="Winged helix' DNA-binding domain"/>
    <property type="match status" value="1"/>
</dbReference>
<dbReference type="PRINTS" id="PR00037">
    <property type="entry name" value="HTHLACR"/>
</dbReference>
<keyword evidence="2" id="KW-0238">DNA-binding</keyword>
<dbReference type="GO" id="GO:0003700">
    <property type="term" value="F:DNA-binding transcription factor activity"/>
    <property type="evidence" value="ECO:0007669"/>
    <property type="project" value="InterPro"/>
</dbReference>